<evidence type="ECO:0000256" key="3">
    <source>
        <dbReference type="PROSITE-ProRule" id="PRU00339"/>
    </source>
</evidence>
<dbReference type="Pfam" id="PF13424">
    <property type="entry name" value="TPR_12"/>
    <property type="match status" value="1"/>
</dbReference>
<dbReference type="InterPro" id="IPR011990">
    <property type="entry name" value="TPR-like_helical_dom_sf"/>
</dbReference>
<evidence type="ECO:0000259" key="4">
    <source>
        <dbReference type="Pfam" id="PF00190"/>
    </source>
</evidence>
<dbReference type="Proteomes" id="UP000663881">
    <property type="component" value="Unassembled WGS sequence"/>
</dbReference>
<evidence type="ECO:0000256" key="2">
    <source>
        <dbReference type="ARBA" id="ARBA00022803"/>
    </source>
</evidence>
<dbReference type="PROSITE" id="PS50005">
    <property type="entry name" value="TPR"/>
    <property type="match status" value="1"/>
</dbReference>
<dbReference type="SUPFAM" id="SSF56399">
    <property type="entry name" value="ADP-ribosylation"/>
    <property type="match status" value="1"/>
</dbReference>
<dbReference type="AlphaFoldDB" id="A0A819XML6"/>
<keyword evidence="1" id="KW-0677">Repeat</keyword>
<dbReference type="EMBL" id="CAJOAY010006391">
    <property type="protein sequence ID" value="CAF4139009.1"/>
    <property type="molecule type" value="Genomic_DNA"/>
</dbReference>
<organism evidence="5 6">
    <name type="scientific">Adineta steineri</name>
    <dbReference type="NCBI Taxonomy" id="433720"/>
    <lineage>
        <taxon>Eukaryota</taxon>
        <taxon>Metazoa</taxon>
        <taxon>Spiralia</taxon>
        <taxon>Gnathifera</taxon>
        <taxon>Rotifera</taxon>
        <taxon>Eurotatoria</taxon>
        <taxon>Bdelloidea</taxon>
        <taxon>Adinetida</taxon>
        <taxon>Adinetidae</taxon>
        <taxon>Adineta</taxon>
    </lineage>
</organism>
<protein>
    <recommendedName>
        <fullName evidence="4">Cupin type-1 domain-containing protein</fullName>
    </recommendedName>
</protein>
<dbReference type="Pfam" id="PF00190">
    <property type="entry name" value="Cupin_1"/>
    <property type="match status" value="1"/>
</dbReference>
<dbReference type="InterPro" id="IPR011051">
    <property type="entry name" value="RmlC_Cupin_sf"/>
</dbReference>
<dbReference type="PROSITE" id="PS51996">
    <property type="entry name" value="TR_MART"/>
    <property type="match status" value="1"/>
</dbReference>
<feature type="repeat" description="TPR" evidence="3">
    <location>
        <begin position="510"/>
        <end position="543"/>
    </location>
</feature>
<gene>
    <name evidence="5" type="ORF">OKA104_LOCUS37647</name>
</gene>
<keyword evidence="2 3" id="KW-0802">TPR repeat</keyword>
<dbReference type="InterPro" id="IPR006045">
    <property type="entry name" value="Cupin_1"/>
</dbReference>
<dbReference type="SUPFAM" id="SSF51182">
    <property type="entry name" value="RmlC-like cupins"/>
    <property type="match status" value="1"/>
</dbReference>
<dbReference type="SMART" id="SM00028">
    <property type="entry name" value="TPR"/>
    <property type="match status" value="4"/>
</dbReference>
<dbReference type="InterPro" id="IPR019734">
    <property type="entry name" value="TPR_rpt"/>
</dbReference>
<sequence>MSESNLSSTKLTEIQNHDDYKVVWLGSNNNIPNEENIVDYLKKFVSVEECYDHITDIKSERKILLVLTEFFECLVHFNELNQIHSIYLLEKNGENINFNQTQSSKMVNIFSDKHTLIERLRQDILLTYRNDFSINISSLREITIEQSLTSLDENSLMFVWNQLFIYYLVNSSHINMEILKKEMIEQCLLEYKNDPIELKKINEFDNECTSDNVLYWYTRDSFVYRLLNKSFRTRNIHLICKFRYFIILLYKKLKELSIQQRERNRTVVYRGQSLKIDQLEILLSNIGNLISTNTMFSTTKDRNVAQVFLGSDEVNVLYEIKIENTNVDTIHVFADISQLSQFPEEEVLFFAGAVFRIDSIQQDNESIWIIKLTLTNETGEQLEQIMKHVEYQFTHTSYWQELHSKINDFRLIGSYYNTLTNKVLTWKDALIKNIKHIDIYYLLKNLGNYEKLIEYYEKLLLMPTFIDKPKSIVLNVIIGYNYFHLLKYEMALDYYNAALLILDDEKTLKGQIFHHIGDAYKMKNNFNRALFYYRQALDILCSQYSKKRCFPILCREIADIHKKQNNDTECLSYEKRADKYDKSFRQTSQLDYEKVIRTCKNRFNTELHLLPLERAEILFTMGLTLIKQCNYHKALESLLKAKQLFKDHLPPHGQFVRAFSKLFESIAIAYVHLKDYFNALLIWKRAIDSRRATNACDSTACNTPLAGLQNSNRFTSSDYVRNLLDPIFWVNTPGGNVSYFNLSTTPALAGIGIAFSLAMLEPCGIILPHIHSRGSKGIYSISGKSLLAGFIQENKA</sequence>
<feature type="domain" description="Cupin type-1" evidence="4">
    <location>
        <begin position="722"/>
        <end position="791"/>
    </location>
</feature>
<dbReference type="SUPFAM" id="SSF48452">
    <property type="entry name" value="TPR-like"/>
    <property type="match status" value="1"/>
</dbReference>
<dbReference type="Gene3D" id="3.90.176.10">
    <property type="entry name" value="Toxin ADP-ribosyltransferase, Chain A, domain 1"/>
    <property type="match status" value="1"/>
</dbReference>
<evidence type="ECO:0000313" key="5">
    <source>
        <dbReference type="EMBL" id="CAF4139009.1"/>
    </source>
</evidence>
<dbReference type="InterPro" id="IPR014710">
    <property type="entry name" value="RmlC-like_jellyroll"/>
</dbReference>
<dbReference type="Gene3D" id="1.25.40.10">
    <property type="entry name" value="Tetratricopeptide repeat domain"/>
    <property type="match status" value="2"/>
</dbReference>
<dbReference type="PANTHER" id="PTHR45641">
    <property type="entry name" value="TETRATRICOPEPTIDE REPEAT PROTEIN (AFU_ORTHOLOGUE AFUA_6G03870)"/>
    <property type="match status" value="1"/>
</dbReference>
<reference evidence="5" key="1">
    <citation type="submission" date="2021-02" db="EMBL/GenBank/DDBJ databases">
        <authorList>
            <person name="Nowell W R."/>
        </authorList>
    </citation>
    <scope>NUCLEOTIDE SEQUENCE</scope>
</reference>
<evidence type="ECO:0000256" key="1">
    <source>
        <dbReference type="ARBA" id="ARBA00022737"/>
    </source>
</evidence>
<proteinExistence type="predicted"/>
<comment type="caution">
    <text evidence="5">The sequence shown here is derived from an EMBL/GenBank/DDBJ whole genome shotgun (WGS) entry which is preliminary data.</text>
</comment>
<accession>A0A819XML6</accession>
<evidence type="ECO:0000313" key="6">
    <source>
        <dbReference type="Proteomes" id="UP000663881"/>
    </source>
</evidence>
<name>A0A819XML6_9BILA</name>
<dbReference type="Gene3D" id="2.60.120.10">
    <property type="entry name" value="Jelly Rolls"/>
    <property type="match status" value="1"/>
</dbReference>